<dbReference type="Proteomes" id="UP000000692">
    <property type="component" value="Chromosome"/>
</dbReference>
<name>F9Y9B3_KETVW</name>
<dbReference type="RefSeq" id="WP_013383520.1">
    <property type="nucleotide sequence ID" value="NC_017384.1"/>
</dbReference>
<dbReference type="Gene3D" id="2.60.120.260">
    <property type="entry name" value="Galactose-binding domain-like"/>
    <property type="match status" value="1"/>
</dbReference>
<evidence type="ECO:0008006" key="3">
    <source>
        <dbReference type="Google" id="ProtNLM"/>
    </source>
</evidence>
<evidence type="ECO:0000313" key="1">
    <source>
        <dbReference type="EMBL" id="AEM40095.1"/>
    </source>
</evidence>
<accession>F9Y9B3</accession>
<proteinExistence type="predicted"/>
<reference evidence="1 2" key="1">
    <citation type="journal article" date="2011" name="J. Bacteriol.">
        <title>Complete genome sequence of the industrial strain Ketogulonicigenium vulgare WSH-001.</title>
        <authorList>
            <person name="Liu L."/>
            <person name="Li Y."/>
            <person name="Zhang J."/>
            <person name="Zhou Z."/>
            <person name="Liu J."/>
            <person name="Li X."/>
            <person name="Zhou J."/>
            <person name="Du G."/>
            <person name="Wang L."/>
            <person name="Chen J."/>
        </authorList>
    </citation>
    <scope>NUCLEOTIDE SEQUENCE [LARGE SCALE GENOMIC DNA]</scope>
    <source>
        <strain evidence="1 2">WSH-001</strain>
    </source>
</reference>
<gene>
    <name evidence="1" type="ordered locus">KVU_0256</name>
</gene>
<organism evidence="1 2">
    <name type="scientific">Ketogulonicigenium vulgare (strain WSH-001)</name>
    <dbReference type="NCBI Taxonomy" id="759362"/>
    <lineage>
        <taxon>Bacteria</taxon>
        <taxon>Pseudomonadati</taxon>
        <taxon>Pseudomonadota</taxon>
        <taxon>Alphaproteobacteria</taxon>
        <taxon>Rhodobacterales</taxon>
        <taxon>Roseobacteraceae</taxon>
        <taxon>Ketogulonicigenium</taxon>
    </lineage>
</organism>
<dbReference type="KEGG" id="kvl:KVU_0256"/>
<protein>
    <recommendedName>
        <fullName evidence="3">Cyclic di-GMP-binding protein</fullName>
    </recommendedName>
</protein>
<dbReference type="eggNOG" id="ENOG503326Q">
    <property type="taxonomic scope" value="Bacteria"/>
</dbReference>
<evidence type="ECO:0000313" key="2">
    <source>
        <dbReference type="Proteomes" id="UP000000692"/>
    </source>
</evidence>
<dbReference type="HOGENOM" id="CLU_511697_0_0_5"/>
<dbReference type="AlphaFoldDB" id="F9Y9B3"/>
<dbReference type="EMBL" id="CP002018">
    <property type="protein sequence ID" value="AEM40095.1"/>
    <property type="molecule type" value="Genomic_DNA"/>
</dbReference>
<keyword evidence="2" id="KW-1185">Reference proteome</keyword>
<dbReference type="OrthoDB" id="7838463at2"/>
<sequence>MLKWVLPVVGLGVLGAAGWATYVTVQVARGQEVNPGLSPAQISAVRASVARVLPGATPAPAAAILSGGTTILPAGSLSERAPALTGLPGYGRMTFLLPRETRLTEAEAILRFDSEIPLNVNATLRVSVNGARRADVLLADGRETRELRIPLQEQDLALNSVQITFAITGVSTSSVCSVNTGNALVNILPGTMIATNAPPLDSISDRYRAAGQRFGLSWPTVAIDDAQAGTALLAAVEGLKSGLNLNLVAEDSIDAPQFLGTLEDLNTLGALLPSDTAVAAKWPLQLIDPAVGGGRSFTGTQVWRYGYAAADLPDGRAPGRIDYSLNLGTLGADLPREDGWMVSVMLNGHLLDSFAASAGKVVRSADIPAALTGLSNQLEITLGRAYGDEGICNDGPLLVAELESTSVLQPGTAVIDDIPAQLQRLLGAHPRFDAGGTAALLSFEAQAAMMMLADLPPLASVGDKAEVLVARTLDLPLPENVSAAYLGYEAWVYLRDDRGRVLGRLDDPATQRQLADRAVAILILVPRSGTVL</sequence>